<dbReference type="PRINTS" id="PR00081">
    <property type="entry name" value="GDHRDH"/>
</dbReference>
<proteinExistence type="predicted"/>
<evidence type="ECO:0000256" key="1">
    <source>
        <dbReference type="ARBA" id="ARBA00023002"/>
    </source>
</evidence>
<accession>A0ABP0FE51</accession>
<organism evidence="2 3">
    <name type="scientific">Clavelina lepadiformis</name>
    <name type="common">Light-bulb sea squirt</name>
    <name type="synonym">Ascidia lepadiformis</name>
    <dbReference type="NCBI Taxonomy" id="159417"/>
    <lineage>
        <taxon>Eukaryota</taxon>
        <taxon>Metazoa</taxon>
        <taxon>Chordata</taxon>
        <taxon>Tunicata</taxon>
        <taxon>Ascidiacea</taxon>
        <taxon>Aplousobranchia</taxon>
        <taxon>Clavelinidae</taxon>
        <taxon>Clavelina</taxon>
    </lineage>
</organism>
<evidence type="ECO:0000313" key="3">
    <source>
        <dbReference type="Proteomes" id="UP001642483"/>
    </source>
</evidence>
<dbReference type="PANTHER" id="PTHR43975:SF2">
    <property type="entry name" value="EG:BACR7A4.14 PROTEIN-RELATED"/>
    <property type="match status" value="1"/>
</dbReference>
<dbReference type="Proteomes" id="UP001642483">
    <property type="component" value="Unassembled WGS sequence"/>
</dbReference>
<dbReference type="Gene3D" id="3.40.50.720">
    <property type="entry name" value="NAD(P)-binding Rossmann-like Domain"/>
    <property type="match status" value="1"/>
</dbReference>
<dbReference type="PROSITE" id="PS00061">
    <property type="entry name" value="ADH_SHORT"/>
    <property type="match status" value="1"/>
</dbReference>
<dbReference type="InterPro" id="IPR002347">
    <property type="entry name" value="SDR_fam"/>
</dbReference>
<comment type="caution">
    <text evidence="2">The sequence shown here is derived from an EMBL/GenBank/DDBJ whole genome shotgun (WGS) entry which is preliminary data.</text>
</comment>
<dbReference type="PRINTS" id="PR00080">
    <property type="entry name" value="SDRFAMILY"/>
</dbReference>
<gene>
    <name evidence="2" type="ORF">CVLEPA_LOCUS7920</name>
</gene>
<dbReference type="Pfam" id="PF13561">
    <property type="entry name" value="adh_short_C2"/>
    <property type="match status" value="1"/>
</dbReference>
<dbReference type="EMBL" id="CAWYQH010000046">
    <property type="protein sequence ID" value="CAK8677939.1"/>
    <property type="molecule type" value="Genomic_DNA"/>
</dbReference>
<evidence type="ECO:0000313" key="2">
    <source>
        <dbReference type="EMBL" id="CAK8677939.1"/>
    </source>
</evidence>
<dbReference type="PANTHER" id="PTHR43975">
    <property type="entry name" value="ZGC:101858"/>
    <property type="match status" value="1"/>
</dbReference>
<sequence length="258" mass="28342">MSDFKGKVVLVTGASSGIGAEIARAFAKHQARVSISGRNKEKLSEVAEECRKLGAAEVLEVVADLSKENDVDKLVKETMERFENLDILINNAATAPLASLETATRELFDEIFDVNIKATVFLTQKAIPYLEKTKGNIVNISGLITKLLHLRFWLLYSMSKAALDQFTKTVALEVAEKGIRVNSVSPGYCPTNLIKSVITTSQEQEVFNTNQAACHPLGKQNLSVEEIADSVLYLASERAKMITGIRLEVDRGRALSRK</sequence>
<dbReference type="InterPro" id="IPR020904">
    <property type="entry name" value="Sc_DH/Rdtase_CS"/>
</dbReference>
<keyword evidence="3" id="KW-1185">Reference proteome</keyword>
<dbReference type="InterPro" id="IPR036291">
    <property type="entry name" value="NAD(P)-bd_dom_sf"/>
</dbReference>
<name>A0ABP0FE51_CLALP</name>
<reference evidence="2 3" key="1">
    <citation type="submission" date="2024-02" db="EMBL/GenBank/DDBJ databases">
        <authorList>
            <person name="Daric V."/>
            <person name="Darras S."/>
        </authorList>
    </citation>
    <scope>NUCLEOTIDE SEQUENCE [LARGE SCALE GENOMIC DNA]</scope>
</reference>
<keyword evidence="1" id="KW-0560">Oxidoreductase</keyword>
<protein>
    <submittedName>
        <fullName evidence="2">Uncharacterized protein</fullName>
    </submittedName>
</protein>
<dbReference type="SUPFAM" id="SSF51735">
    <property type="entry name" value="NAD(P)-binding Rossmann-fold domains"/>
    <property type="match status" value="1"/>
</dbReference>